<reference evidence="2 3" key="1">
    <citation type="journal article" date="2015" name="BMC Genomics">
        <title>Insights from the genome of Ophiocordyceps polyrhachis-furcata to pathogenicity and host specificity in insect fungi.</title>
        <authorList>
            <person name="Wichadakul D."/>
            <person name="Kobmoo N."/>
            <person name="Ingsriswang S."/>
            <person name="Tangphatsornruang S."/>
            <person name="Chantasingh D."/>
            <person name="Luangsa-ard J.J."/>
            <person name="Eurwilaichitr L."/>
        </authorList>
    </citation>
    <scope>NUCLEOTIDE SEQUENCE [LARGE SCALE GENOMIC DNA]</scope>
    <source>
        <strain evidence="2 3">BCC 54312</strain>
    </source>
</reference>
<evidence type="ECO:0000313" key="3">
    <source>
        <dbReference type="Proteomes" id="UP000253664"/>
    </source>
</evidence>
<keyword evidence="3" id="KW-1185">Reference proteome</keyword>
<name>A0A367KYW1_9HYPO</name>
<dbReference type="Proteomes" id="UP000253664">
    <property type="component" value="Unassembled WGS sequence"/>
</dbReference>
<dbReference type="AlphaFoldDB" id="A0A367KYW1"/>
<keyword evidence="1" id="KW-1133">Transmembrane helix</keyword>
<gene>
    <name evidence="2" type="ORF">L249_8374</name>
</gene>
<feature type="transmembrane region" description="Helical" evidence="1">
    <location>
        <begin position="49"/>
        <end position="67"/>
    </location>
</feature>
<dbReference type="EMBL" id="LKCN02000040">
    <property type="protein sequence ID" value="RCI07360.1"/>
    <property type="molecule type" value="Genomic_DNA"/>
</dbReference>
<protein>
    <submittedName>
        <fullName evidence="2">Uncharacterized protein</fullName>
    </submittedName>
</protein>
<accession>A0A367KYW1</accession>
<comment type="caution">
    <text evidence="2">The sequence shown here is derived from an EMBL/GenBank/DDBJ whole genome shotgun (WGS) entry which is preliminary data.</text>
</comment>
<proteinExistence type="predicted"/>
<evidence type="ECO:0000313" key="2">
    <source>
        <dbReference type="EMBL" id="RCI07360.1"/>
    </source>
</evidence>
<sequence length="94" mass="10765">MILHVNEHCLFLVAMCTYDFLSVSPKKRGSRKATVCPVSHIVDPTDWNLLIYQGFTFFFFLLAPVTVTGQGRRRTLVAGDSGQVRNLVERRKHR</sequence>
<keyword evidence="1" id="KW-0812">Transmembrane</keyword>
<keyword evidence="1" id="KW-0472">Membrane</keyword>
<evidence type="ECO:0000256" key="1">
    <source>
        <dbReference type="SAM" id="Phobius"/>
    </source>
</evidence>
<organism evidence="2 3">
    <name type="scientific">Ophiocordyceps polyrhachis-furcata BCC 54312</name>
    <dbReference type="NCBI Taxonomy" id="1330021"/>
    <lineage>
        <taxon>Eukaryota</taxon>
        <taxon>Fungi</taxon>
        <taxon>Dikarya</taxon>
        <taxon>Ascomycota</taxon>
        <taxon>Pezizomycotina</taxon>
        <taxon>Sordariomycetes</taxon>
        <taxon>Hypocreomycetidae</taxon>
        <taxon>Hypocreales</taxon>
        <taxon>Ophiocordycipitaceae</taxon>
        <taxon>Ophiocordyceps</taxon>
    </lineage>
</organism>